<evidence type="ECO:0000313" key="2">
    <source>
        <dbReference type="Proteomes" id="UP000017786"/>
    </source>
</evidence>
<dbReference type="Proteomes" id="UP000017786">
    <property type="component" value="Chromosome"/>
</dbReference>
<evidence type="ECO:0000313" key="1">
    <source>
        <dbReference type="EMBL" id="AGZ54444.1"/>
    </source>
</evidence>
<sequence length="150" mass="16212">MICFIEPLNGLVDQLLSHGAQEISGRGDAGGDGVELSAEETTAAATFAAEPLVLGAAAARAGGCRWGTCHRRLTSALDADEHHAVRQDHVTPRDLAEDHRVQHTITASSGRHHTDDFRGFSTVMIIIKKVTFICRTGVFANFEKGQRQSY</sequence>
<dbReference type="AlphaFoldDB" id="U5WZ73"/>
<name>U5WZ73_MYCKA</name>
<dbReference type="EMBL" id="CP006835">
    <property type="protein sequence ID" value="AGZ54444.1"/>
    <property type="molecule type" value="Genomic_DNA"/>
</dbReference>
<dbReference type="KEGG" id="mkn:MKAN_23995"/>
<proteinExistence type="predicted"/>
<accession>U5WZ73</accession>
<reference evidence="1 2" key="1">
    <citation type="submission" date="2013-10" db="EMBL/GenBank/DDBJ databases">
        <title>Genome sequence of Mycobacterium kansasii.</title>
        <authorList>
            <consortium name="McGill University Mycobacterium genome consortium"/>
            <person name="Veyrier F.J."/>
            <person name="Behr M.A."/>
        </authorList>
    </citation>
    <scope>NUCLEOTIDE SEQUENCE [LARGE SCALE GENOMIC DNA]</scope>
    <source>
        <strain evidence="1 2">ATCC 12478</strain>
    </source>
</reference>
<dbReference type="HOGENOM" id="CLU_1738493_0_0_11"/>
<gene>
    <name evidence="1" type="ORF">MKAN_23995</name>
</gene>
<protein>
    <submittedName>
        <fullName evidence="1">Uncharacterized protein</fullName>
    </submittedName>
</protein>
<organism evidence="1 2">
    <name type="scientific">Mycobacterium kansasii ATCC 12478</name>
    <dbReference type="NCBI Taxonomy" id="557599"/>
    <lineage>
        <taxon>Bacteria</taxon>
        <taxon>Bacillati</taxon>
        <taxon>Actinomycetota</taxon>
        <taxon>Actinomycetes</taxon>
        <taxon>Mycobacteriales</taxon>
        <taxon>Mycobacteriaceae</taxon>
        <taxon>Mycobacterium</taxon>
    </lineage>
</organism>